<dbReference type="InterPro" id="IPR038765">
    <property type="entry name" value="Papain-like_cys_pep_sf"/>
</dbReference>
<dbReference type="SMART" id="SM00645">
    <property type="entry name" value="Pept_C1"/>
    <property type="match status" value="1"/>
</dbReference>
<dbReference type="SUPFAM" id="SSF54001">
    <property type="entry name" value="Cysteine proteinases"/>
    <property type="match status" value="1"/>
</dbReference>
<evidence type="ECO:0000256" key="23">
    <source>
        <dbReference type="ARBA" id="ARBA00029762"/>
    </source>
</evidence>
<dbReference type="EMBL" id="VCAZ01000018">
    <property type="protein sequence ID" value="TSK67204.1"/>
    <property type="molecule type" value="Genomic_DNA"/>
</dbReference>
<keyword evidence="19 32" id="KW-0675">Receptor</keyword>
<feature type="chain" id="PRO_5022160348" description="Dipeptidyl peptidase 1" evidence="30">
    <location>
        <begin position="22"/>
        <end position="1557"/>
    </location>
</feature>
<evidence type="ECO:0000256" key="8">
    <source>
        <dbReference type="ARBA" id="ARBA00022553"/>
    </source>
</evidence>
<dbReference type="InterPro" id="IPR017978">
    <property type="entry name" value="GPCR_3_C"/>
</dbReference>
<reference evidence="32 33" key="1">
    <citation type="journal article" date="2019" name="Genome Biol. Evol.">
        <title>Whole-Genome Sequencing of the Giant Devil Catfish, Bagarius yarrelli.</title>
        <authorList>
            <person name="Jiang W."/>
            <person name="Lv Y."/>
            <person name="Cheng L."/>
            <person name="Yang K."/>
            <person name="Chao B."/>
            <person name="Wang X."/>
            <person name="Li Y."/>
            <person name="Pan X."/>
            <person name="You X."/>
            <person name="Zhang Y."/>
            <person name="Yang J."/>
            <person name="Li J."/>
            <person name="Zhang X."/>
            <person name="Liu S."/>
            <person name="Sun C."/>
            <person name="Yang J."/>
            <person name="Shi Q."/>
        </authorList>
    </citation>
    <scope>NUCLEOTIDE SEQUENCE [LARGE SCALE GENOMIC DNA]</scope>
    <source>
        <strain evidence="32">JWS20170419001</strain>
        <tissue evidence="32">Muscle</tissue>
    </source>
</reference>
<evidence type="ECO:0000256" key="12">
    <source>
        <dbReference type="ARBA" id="ARBA00022801"/>
    </source>
</evidence>
<evidence type="ECO:0000256" key="28">
    <source>
        <dbReference type="SAM" id="MobiDB-lite"/>
    </source>
</evidence>
<dbReference type="Gene3D" id="3.90.70.10">
    <property type="entry name" value="Cysteine proteinases"/>
    <property type="match status" value="1"/>
</dbReference>
<feature type="transmembrane region" description="Helical" evidence="29">
    <location>
        <begin position="822"/>
        <end position="844"/>
    </location>
</feature>
<dbReference type="GO" id="GO:0005886">
    <property type="term" value="C:plasma membrane"/>
    <property type="evidence" value="ECO:0007669"/>
    <property type="project" value="UniProtKB-SubCell"/>
</dbReference>
<dbReference type="CDD" id="cd06374">
    <property type="entry name" value="PBP1_mGluR_groupI"/>
    <property type="match status" value="1"/>
</dbReference>
<dbReference type="InterPro" id="IPR019588">
    <property type="entry name" value="Metabotropic_Glu_rcpt_Homer-bd"/>
</dbReference>
<dbReference type="EC" id="3.4.14.1" evidence="5"/>
<dbReference type="InterPro" id="IPR036496">
    <property type="entry name" value="CathepsinC_exc_dom_sf"/>
</dbReference>
<feature type="region of interest" description="Disordered" evidence="28">
    <location>
        <begin position="904"/>
        <end position="930"/>
    </location>
</feature>
<feature type="transmembrane region" description="Helical" evidence="29">
    <location>
        <begin position="667"/>
        <end position="690"/>
    </location>
</feature>
<dbReference type="InterPro" id="IPR000337">
    <property type="entry name" value="GPCR_3"/>
</dbReference>
<comment type="subcellular location">
    <subcellularLocation>
        <location evidence="2">Cell membrane</location>
        <topology evidence="2">Multi-pass membrane protein</topology>
    </subcellularLocation>
</comment>
<dbReference type="GO" id="GO:0008239">
    <property type="term" value="F:dipeptidyl-peptidase activity"/>
    <property type="evidence" value="ECO:0007669"/>
    <property type="project" value="UniProtKB-EC"/>
</dbReference>
<dbReference type="InterPro" id="IPR025661">
    <property type="entry name" value="Pept_asp_AS"/>
</dbReference>
<keyword evidence="14 29" id="KW-1133">Transmembrane helix</keyword>
<dbReference type="Pfam" id="PF10606">
    <property type="entry name" value="GluR_Homer-bdg"/>
    <property type="match status" value="1"/>
</dbReference>
<dbReference type="GO" id="GO:0008234">
    <property type="term" value="F:cysteine-type peptidase activity"/>
    <property type="evidence" value="ECO:0007669"/>
    <property type="project" value="UniProtKB-KW"/>
</dbReference>
<dbReference type="PRINTS" id="PR00593">
    <property type="entry name" value="MTABOTROPICR"/>
</dbReference>
<dbReference type="Pfam" id="PF00112">
    <property type="entry name" value="Peptidase_C1"/>
    <property type="match status" value="1"/>
</dbReference>
<sequence>MAITILPLFLVLMSVPLFLSSLQSNERRVVAYVPGDLIIGALFSVHHQPAADRAHERKCGAVREQYGIQRVEAMMLTLDRINSDPDILPNVTLGCEIRDSCWHSAVALEQSIEFIRDSLIAAETPTVSPLEPISEDVPAGGGAKCTEGLPPKGKKPIVGLIGPGSSSVAIQVQNLLQLFNIPQIAYSATSMDLSDKSLYKYFMRVVPSDAQQARAMVDIVKRYNWSYVSTIHTEGNYGESGMAAFKEMALKEGICIAHSDKIWSNAGEQSFDRLLAKLRSRLPKARVVVCFCEGMTVRGILMAMRRKNLTGEFLLVGSDGWADRYDVTDGYVREAAGGITIKLRSSDVKWFDDYYLKLHAENNLRNPWFPEFWQHRFHCRLKGHPQENPNYNRTCNKRDSLRQQYAQDTKMGFVINAIYSMAHGLHKMQKALCPGMAGLCDAMRPIDGSKLLEFLMKTNFTGVNGENIYFDENGDSPGSYVIMNFKKMGKDYYDYTNVGSWDISGLQIADDEIWPNKDSIIKSGEVSCCWTCTPCKENEYVFDEYTCRACELGSWPTDDLTVFGEENRELHLDLAHRIVLSHAEPDVVLSVSVKRSDRLRHMIRRFSLTVVEVLGCDPIPVEYLHWGDPEPIAAVVFSCLGLLVTFFVAAVFVVYRDTPVVKSSSRELCYVILFGIGLGYICTFCLISKPCIASCFLQRLGVGLAPALSYSALVTKTNRIARILAGSKKKICTKKPRFVSSCAQLAISSFLVMVQLGIIVTLLVLEPPDVVFHYPSIREVKLICNTSNLGVVAPLGYNGVLILSCTFYAFKTRNVPANFNEAKHVAFTMYTTCVIWLAFVPIYFGSDYKIVTTCFSVSLSGTVALGCMFAPKVYVILAKPERNVRSAFTTSTAVRMHVGLGKKTPPPTSSLANLWKRRPSSGDTLSSNGKSVTWAQTERNSKGGHLWQRFSFHIKKRENNQTAVIKPFSKASEEVSPDNATDKMLYSVAESEERYPITYRPQTPSPISTVSQRAGELLGRSQDPDDEQIISVSSYVSQSAQRESGSCAGGVGSGGGSGVGVGVSSSSQGSLMEQISCVVNRFTANISELNSMMLSSSPQRPSKAPHPYFLSRDMSMPATMTTYAEVQPLPPVESNVGRPPASCPLGDPPVDKETVVETTAHESQASKAEMEEILALTPPSPFRDSVASESISNSPASGSSPKYECLYSQEGSVVTSYCDQTLPGWVHDVLGNNWACFTGKKVQRLAPKTSYVPPSYPFLQLYKHDASFVERINSVQRSWRATAYREHEILTIQELTRRAGGHKSHFPRRVNSAPVAPELLKMAASLPEQWDWRNVNGVDYVSPVRNQASCGSCYSFATMGMLESRIRVQTNNTQKPIFSPQQVVSCSQYSQGCDGGFPYLIGKYVQDFGIVEEKCFPYTAKDSPCSVSSDCPRHYVSDYHYVGGFYGGCNEAAMMLELVKDGPLGVAFEVYPDFMQYKEGIYHHTGLQDSINPFELTNHAVLLVGYGRSQETGEKYWIVKNSWGTGWGENGYFRIRRGTDECAIESIAVAAKPVSQL</sequence>
<evidence type="ECO:0000256" key="14">
    <source>
        <dbReference type="ARBA" id="ARBA00022989"/>
    </source>
</evidence>
<dbReference type="InterPro" id="IPR014882">
    <property type="entry name" value="CathepsinC_exc"/>
</dbReference>
<dbReference type="FunFam" id="3.90.70.10:FF:000062">
    <property type="entry name" value="Dipeptidyl peptidase 1"/>
    <property type="match status" value="1"/>
</dbReference>
<dbReference type="SMART" id="SM01229">
    <property type="entry name" value="GluR_Homer-bdg"/>
    <property type="match status" value="1"/>
</dbReference>
<keyword evidence="16 29" id="KW-0472">Membrane</keyword>
<feature type="compositionally biased region" description="Polar residues" evidence="28">
    <location>
        <begin position="921"/>
        <end position="930"/>
    </location>
</feature>
<dbReference type="Pfam" id="PF08773">
    <property type="entry name" value="CathepsinC_exc"/>
    <property type="match status" value="1"/>
</dbReference>
<feature type="domain" description="G-protein coupled receptors family 3 profile" evidence="31">
    <location>
        <begin position="630"/>
        <end position="892"/>
    </location>
</feature>
<evidence type="ECO:0000256" key="21">
    <source>
        <dbReference type="ARBA" id="ARBA00023214"/>
    </source>
</evidence>
<evidence type="ECO:0000256" key="9">
    <source>
        <dbReference type="ARBA" id="ARBA00022670"/>
    </source>
</evidence>
<keyword evidence="10 29" id="KW-0812">Transmembrane</keyword>
<dbReference type="CDD" id="cd15450">
    <property type="entry name" value="7tmC_mGluR5"/>
    <property type="match status" value="1"/>
</dbReference>
<keyword evidence="13" id="KW-0788">Thiol protease</keyword>
<dbReference type="PROSITE" id="PS00640">
    <property type="entry name" value="THIOL_PROTEASE_ASN"/>
    <property type="match status" value="1"/>
</dbReference>
<keyword evidence="22" id="KW-0807">Transducer</keyword>
<evidence type="ECO:0000256" key="11">
    <source>
        <dbReference type="ARBA" id="ARBA00022729"/>
    </source>
</evidence>
<dbReference type="GO" id="GO:0004930">
    <property type="term" value="F:G protein-coupled receptor activity"/>
    <property type="evidence" value="ECO:0007669"/>
    <property type="project" value="UniProtKB-KW"/>
</dbReference>
<dbReference type="InterPro" id="IPR050726">
    <property type="entry name" value="mGluR"/>
</dbReference>
<dbReference type="PROSITE" id="PS00639">
    <property type="entry name" value="THIOL_PROTEASE_HIS"/>
    <property type="match status" value="1"/>
</dbReference>
<dbReference type="SUPFAM" id="SSF75001">
    <property type="entry name" value="Dipeptidyl peptidase I (cathepsin C), exclusion domain"/>
    <property type="match status" value="1"/>
</dbReference>
<feature type="transmembrane region" description="Helical" evidence="29">
    <location>
        <begin position="738"/>
        <end position="765"/>
    </location>
</feature>
<dbReference type="Gene3D" id="2.10.50.30">
    <property type="entry name" value="GPCR, family 3, nine cysteines domain"/>
    <property type="match status" value="1"/>
</dbReference>
<keyword evidence="12" id="KW-0378">Hydrolase</keyword>
<evidence type="ECO:0000256" key="26">
    <source>
        <dbReference type="ARBA" id="ARBA00032961"/>
    </source>
</evidence>
<evidence type="ECO:0000256" key="29">
    <source>
        <dbReference type="SAM" id="Phobius"/>
    </source>
</evidence>
<dbReference type="PROSITE" id="PS00980">
    <property type="entry name" value="G_PROTEIN_RECEP_F3_2"/>
    <property type="match status" value="1"/>
</dbReference>
<dbReference type="Pfam" id="PF00003">
    <property type="entry name" value="7tm_3"/>
    <property type="match status" value="1"/>
</dbReference>
<dbReference type="PROSITE" id="PS00139">
    <property type="entry name" value="THIOL_PROTEASE_CYS"/>
    <property type="match status" value="1"/>
</dbReference>
<evidence type="ECO:0000256" key="6">
    <source>
        <dbReference type="ARBA" id="ARBA00014709"/>
    </source>
</evidence>
<keyword evidence="7" id="KW-1003">Cell membrane</keyword>
<evidence type="ECO:0000256" key="30">
    <source>
        <dbReference type="SAM" id="SignalP"/>
    </source>
</evidence>
<evidence type="ECO:0000256" key="20">
    <source>
        <dbReference type="ARBA" id="ARBA00023180"/>
    </source>
</evidence>
<dbReference type="GO" id="GO:0007206">
    <property type="term" value="P:phospholipase C-activating G protein-coupled glutamate receptor signaling pathway"/>
    <property type="evidence" value="ECO:0007669"/>
    <property type="project" value="UniProtKB-ARBA"/>
</dbReference>
<dbReference type="InterPro" id="IPR000668">
    <property type="entry name" value="Peptidase_C1A_C"/>
</dbReference>
<dbReference type="Proteomes" id="UP000319801">
    <property type="component" value="Unassembled WGS sequence"/>
</dbReference>
<dbReference type="CDD" id="cd02621">
    <property type="entry name" value="Peptidase_C1A_CathepsinC"/>
    <property type="match status" value="1"/>
</dbReference>
<keyword evidence="20" id="KW-0325">Glycoprotein</keyword>
<keyword evidence="33" id="KW-1185">Reference proteome</keyword>
<name>A0A556TTS4_BAGYA</name>
<dbReference type="PROSITE" id="PS00981">
    <property type="entry name" value="G_PROTEIN_RECEP_F3_3"/>
    <property type="match status" value="1"/>
</dbReference>
<feature type="transmembrane region" description="Helical" evidence="29">
    <location>
        <begin position="850"/>
        <end position="877"/>
    </location>
</feature>
<evidence type="ECO:0000256" key="10">
    <source>
        <dbReference type="ARBA" id="ARBA00022692"/>
    </source>
</evidence>
<keyword evidence="8" id="KW-0597">Phosphoprotein</keyword>
<dbReference type="InterPro" id="IPR038550">
    <property type="entry name" value="GPCR_3_9-Cys_sf"/>
</dbReference>
<dbReference type="GO" id="GO:0006508">
    <property type="term" value="P:proteolysis"/>
    <property type="evidence" value="ECO:0007669"/>
    <property type="project" value="UniProtKB-KW"/>
</dbReference>
<feature type="transmembrane region" description="Helical" evidence="29">
    <location>
        <begin position="791"/>
        <end position="810"/>
    </location>
</feature>
<feature type="compositionally biased region" description="Low complexity" evidence="28">
    <location>
        <begin position="1185"/>
        <end position="1200"/>
    </location>
</feature>
<dbReference type="PRINTS" id="PR00248">
    <property type="entry name" value="GPCRMGR"/>
</dbReference>
<dbReference type="Gene3D" id="2.40.128.80">
    <property type="entry name" value="Cathepsin C, exclusion domain"/>
    <property type="match status" value="1"/>
</dbReference>
<evidence type="ECO:0000256" key="27">
    <source>
        <dbReference type="ARBA" id="ARBA00045556"/>
    </source>
</evidence>
<feature type="region of interest" description="Disordered" evidence="28">
    <location>
        <begin position="1179"/>
        <end position="1200"/>
    </location>
</feature>
<evidence type="ECO:0000256" key="18">
    <source>
        <dbReference type="ARBA" id="ARBA00023157"/>
    </source>
</evidence>
<comment type="subunit">
    <text evidence="4">Tetramer of heterotrimers consisting of exclusion domain, heavy- and light chains.</text>
</comment>
<evidence type="ECO:0000313" key="32">
    <source>
        <dbReference type="EMBL" id="TSK67204.1"/>
    </source>
</evidence>
<gene>
    <name evidence="32" type="ORF">Baya_5181</name>
</gene>
<evidence type="ECO:0000256" key="22">
    <source>
        <dbReference type="ARBA" id="ARBA00023224"/>
    </source>
</evidence>
<dbReference type="FunFam" id="3.40.50.2300:FF:000219">
    <property type="entry name" value="Glutamate metabotropic receptor 5"/>
    <property type="match status" value="1"/>
</dbReference>
<dbReference type="PROSITE" id="PS00979">
    <property type="entry name" value="G_PROTEIN_RECEP_F3_1"/>
    <property type="match status" value="1"/>
</dbReference>
<keyword evidence="15" id="KW-0297">G-protein coupled receptor</keyword>
<keyword evidence="9" id="KW-0645">Protease</keyword>
<evidence type="ECO:0000256" key="4">
    <source>
        <dbReference type="ARBA" id="ARBA00011610"/>
    </source>
</evidence>
<evidence type="ECO:0000256" key="25">
    <source>
        <dbReference type="ARBA" id="ARBA00030778"/>
    </source>
</evidence>
<comment type="function">
    <text evidence="27">Thiol protease. Has dipeptidylpeptidase activity. Active against a broad range of dipeptide substrates composed of both polar and hydrophobic amino acids. Proline cannot occupy the P1 position and arginine cannot occupy the P2 position of the substrate. Can act as both an exopeptidase and endopeptidase. Activates serine proteases such as elastase, cathepsin G and granzymes A and B.</text>
</comment>
<feature type="transmembrane region" description="Helical" evidence="29">
    <location>
        <begin position="632"/>
        <end position="655"/>
    </location>
</feature>
<evidence type="ECO:0000256" key="2">
    <source>
        <dbReference type="ARBA" id="ARBA00004651"/>
    </source>
</evidence>
<evidence type="ECO:0000256" key="17">
    <source>
        <dbReference type="ARBA" id="ARBA00023145"/>
    </source>
</evidence>
<accession>A0A556TTS4</accession>
<evidence type="ECO:0000256" key="16">
    <source>
        <dbReference type="ARBA" id="ARBA00023136"/>
    </source>
</evidence>
<protein>
    <recommendedName>
        <fullName evidence="6">Dipeptidyl peptidase 1</fullName>
        <ecNumber evidence="5">3.4.14.1</ecNumber>
    </recommendedName>
    <alternativeName>
        <fullName evidence="24">Cathepsin C</fullName>
    </alternativeName>
    <alternativeName>
        <fullName evidence="23">Cathepsin J</fullName>
    </alternativeName>
    <alternativeName>
        <fullName evidence="26">Dipeptidyl peptidase I</fullName>
    </alternativeName>
    <alternativeName>
        <fullName evidence="25">Dipeptidyl transferase</fullName>
    </alternativeName>
</protein>
<proteinExistence type="inferred from homology"/>
<dbReference type="InterPro" id="IPR039412">
    <property type="entry name" value="CatC"/>
</dbReference>
<dbReference type="SUPFAM" id="SSF53822">
    <property type="entry name" value="Periplasmic binding protein-like I"/>
    <property type="match status" value="1"/>
</dbReference>
<dbReference type="PANTHER" id="PTHR24060">
    <property type="entry name" value="METABOTROPIC GLUTAMATE RECEPTOR"/>
    <property type="match status" value="1"/>
</dbReference>
<dbReference type="InterPro" id="IPR025660">
    <property type="entry name" value="Pept_his_AS"/>
</dbReference>
<evidence type="ECO:0000256" key="5">
    <source>
        <dbReference type="ARBA" id="ARBA00012059"/>
    </source>
</evidence>
<evidence type="ECO:0000256" key="3">
    <source>
        <dbReference type="ARBA" id="ARBA00007242"/>
    </source>
</evidence>
<dbReference type="InterPro" id="IPR028082">
    <property type="entry name" value="Peripla_BP_I"/>
</dbReference>
<feature type="signal peptide" evidence="30">
    <location>
        <begin position="1"/>
        <end position="21"/>
    </location>
</feature>
<dbReference type="InterPro" id="IPR017979">
    <property type="entry name" value="GPCR_3_CS"/>
</dbReference>
<dbReference type="InterPro" id="IPR001828">
    <property type="entry name" value="ANF_lig-bd_rcpt"/>
</dbReference>
<evidence type="ECO:0000256" key="19">
    <source>
        <dbReference type="ARBA" id="ARBA00023170"/>
    </source>
</evidence>
<evidence type="ECO:0000256" key="1">
    <source>
        <dbReference type="ARBA" id="ARBA00000738"/>
    </source>
</evidence>
<comment type="similarity">
    <text evidence="3">Belongs to the G-protein coupled receptor 3 family.</text>
</comment>
<organism evidence="32 33">
    <name type="scientific">Bagarius yarrelli</name>
    <name type="common">Goonch</name>
    <name type="synonym">Bagrus yarrelli</name>
    <dbReference type="NCBI Taxonomy" id="175774"/>
    <lineage>
        <taxon>Eukaryota</taxon>
        <taxon>Metazoa</taxon>
        <taxon>Chordata</taxon>
        <taxon>Craniata</taxon>
        <taxon>Vertebrata</taxon>
        <taxon>Euteleostomi</taxon>
        <taxon>Actinopterygii</taxon>
        <taxon>Neopterygii</taxon>
        <taxon>Teleostei</taxon>
        <taxon>Ostariophysi</taxon>
        <taxon>Siluriformes</taxon>
        <taxon>Sisoridae</taxon>
        <taxon>Sisorinae</taxon>
        <taxon>Bagarius</taxon>
    </lineage>
</organism>
<evidence type="ECO:0000259" key="31">
    <source>
        <dbReference type="PROSITE" id="PS50259"/>
    </source>
</evidence>
<dbReference type="FunFam" id="3.40.50.2300:FF:000035">
    <property type="entry name" value="metabotropic glutamate receptor 1 isoform X1"/>
    <property type="match status" value="1"/>
</dbReference>
<evidence type="ECO:0000256" key="15">
    <source>
        <dbReference type="ARBA" id="ARBA00023040"/>
    </source>
</evidence>
<comment type="caution">
    <text evidence="32">The sequence shown here is derived from an EMBL/GenBank/DDBJ whole genome shotgun (WGS) entry which is preliminary data.</text>
</comment>
<evidence type="ECO:0000256" key="24">
    <source>
        <dbReference type="ARBA" id="ARBA00029779"/>
    </source>
</evidence>
<dbReference type="InterPro" id="IPR000162">
    <property type="entry name" value="GPCR_3_mtglu_rcpt"/>
</dbReference>
<keyword evidence="17" id="KW-0865">Zymogen</keyword>
<keyword evidence="18" id="KW-1015">Disulfide bond</keyword>
<dbReference type="Pfam" id="PF01094">
    <property type="entry name" value="ANF_receptor"/>
    <property type="match status" value="1"/>
</dbReference>
<keyword evidence="11 30" id="KW-0732">Signal</keyword>
<dbReference type="Gene3D" id="3.40.50.2300">
    <property type="match status" value="2"/>
</dbReference>
<evidence type="ECO:0000313" key="33">
    <source>
        <dbReference type="Proteomes" id="UP000319801"/>
    </source>
</evidence>
<dbReference type="GO" id="GO:0008066">
    <property type="term" value="F:glutamate receptor activity"/>
    <property type="evidence" value="ECO:0007669"/>
    <property type="project" value="UniProtKB-ARBA"/>
</dbReference>
<evidence type="ECO:0000256" key="13">
    <source>
        <dbReference type="ARBA" id="ARBA00022807"/>
    </source>
</evidence>
<keyword evidence="21" id="KW-0868">Chloride</keyword>
<dbReference type="PRINTS" id="PR01055">
    <property type="entry name" value="MTABOTROPC5R"/>
</dbReference>
<dbReference type="OrthoDB" id="425344at2759"/>
<dbReference type="InterPro" id="IPR000169">
    <property type="entry name" value="Pept_cys_AS"/>
</dbReference>
<dbReference type="InterPro" id="IPR000202">
    <property type="entry name" value="GPCR_3_mGluR5"/>
</dbReference>
<evidence type="ECO:0000256" key="7">
    <source>
        <dbReference type="ARBA" id="ARBA00022475"/>
    </source>
</evidence>
<comment type="catalytic activity">
    <reaction evidence="1">
        <text>Release of an N-terminal dipeptide, Xaa-Yaa-|-Zaa-, except when Xaa is Arg or Lys, or Yaa or Zaa is Pro.</text>
        <dbReference type="EC" id="3.4.14.1"/>
    </reaction>
</comment>
<dbReference type="PROSITE" id="PS50259">
    <property type="entry name" value="G_PROTEIN_RECEP_F3_4"/>
    <property type="match status" value="1"/>
</dbReference>